<name>H2Y394_CIOIN</name>
<keyword evidence="2" id="KW-1185">Reference proteome</keyword>
<sequence>MKSRSSNKHAHCLLRAWGDFPSVLTSLHLLVSIWLNRQLQLVLITWFKVYLVYIY</sequence>
<dbReference type="AlphaFoldDB" id="H2Y394"/>
<reference evidence="2" key="1">
    <citation type="journal article" date="2002" name="Science">
        <title>The draft genome of Ciona intestinalis: insights into chordate and vertebrate origins.</title>
        <authorList>
            <person name="Dehal P."/>
            <person name="Satou Y."/>
            <person name="Campbell R.K."/>
            <person name="Chapman J."/>
            <person name="Degnan B."/>
            <person name="De Tomaso A."/>
            <person name="Davidson B."/>
            <person name="Di Gregorio A."/>
            <person name="Gelpke M."/>
            <person name="Goodstein D.M."/>
            <person name="Harafuji N."/>
            <person name="Hastings K.E."/>
            <person name="Ho I."/>
            <person name="Hotta K."/>
            <person name="Huang W."/>
            <person name="Kawashima T."/>
            <person name="Lemaire P."/>
            <person name="Martinez D."/>
            <person name="Meinertzhagen I.A."/>
            <person name="Necula S."/>
            <person name="Nonaka M."/>
            <person name="Putnam N."/>
            <person name="Rash S."/>
            <person name="Saiga H."/>
            <person name="Satake M."/>
            <person name="Terry A."/>
            <person name="Yamada L."/>
            <person name="Wang H.G."/>
            <person name="Awazu S."/>
            <person name="Azumi K."/>
            <person name="Boore J."/>
            <person name="Branno M."/>
            <person name="Chin-Bow S."/>
            <person name="DeSantis R."/>
            <person name="Doyle S."/>
            <person name="Francino P."/>
            <person name="Keys D.N."/>
            <person name="Haga S."/>
            <person name="Hayashi H."/>
            <person name="Hino K."/>
            <person name="Imai K.S."/>
            <person name="Inaba K."/>
            <person name="Kano S."/>
            <person name="Kobayashi K."/>
            <person name="Kobayashi M."/>
            <person name="Lee B.I."/>
            <person name="Makabe K.W."/>
            <person name="Manohar C."/>
            <person name="Matassi G."/>
            <person name="Medina M."/>
            <person name="Mochizuki Y."/>
            <person name="Mount S."/>
            <person name="Morishita T."/>
            <person name="Miura S."/>
            <person name="Nakayama A."/>
            <person name="Nishizaka S."/>
            <person name="Nomoto H."/>
            <person name="Ohta F."/>
            <person name="Oishi K."/>
            <person name="Rigoutsos I."/>
            <person name="Sano M."/>
            <person name="Sasaki A."/>
            <person name="Sasakura Y."/>
            <person name="Shoguchi E."/>
            <person name="Shin-i T."/>
            <person name="Spagnuolo A."/>
            <person name="Stainier D."/>
            <person name="Suzuki M.M."/>
            <person name="Tassy O."/>
            <person name="Takatori N."/>
            <person name="Tokuoka M."/>
            <person name="Yagi K."/>
            <person name="Yoshizaki F."/>
            <person name="Wada S."/>
            <person name="Zhang C."/>
            <person name="Hyatt P.D."/>
            <person name="Larimer F."/>
            <person name="Detter C."/>
            <person name="Doggett N."/>
            <person name="Glavina T."/>
            <person name="Hawkins T."/>
            <person name="Richardson P."/>
            <person name="Lucas S."/>
            <person name="Kohara Y."/>
            <person name="Levine M."/>
            <person name="Satoh N."/>
            <person name="Rokhsar D.S."/>
        </authorList>
    </citation>
    <scope>NUCLEOTIDE SEQUENCE [LARGE SCALE GENOMIC DNA]</scope>
</reference>
<accession>H2Y394</accession>
<dbReference type="HOGENOM" id="CLU_3031624_0_0_1"/>
<reference evidence="1" key="2">
    <citation type="journal article" date="2008" name="Genome Biol.">
        <title>Improved genome assembly and evidence-based global gene model set for the chordate Ciona intestinalis: new insight into intron and operon populations.</title>
        <authorList>
            <person name="Satou Y."/>
            <person name="Mineta K."/>
            <person name="Ogasawara M."/>
            <person name="Sasakura Y."/>
            <person name="Shoguchi E."/>
            <person name="Ueno K."/>
            <person name="Yamada L."/>
            <person name="Matsumoto J."/>
            <person name="Wasserscheid J."/>
            <person name="Dewar K."/>
            <person name="Wiley G.B."/>
            <person name="Macmil S.L."/>
            <person name="Roe B.A."/>
            <person name="Zeller R.W."/>
            <person name="Hastings K.E."/>
            <person name="Lemaire P."/>
            <person name="Lindquist E."/>
            <person name="Endo T."/>
            <person name="Hotta K."/>
            <person name="Inaba K."/>
        </authorList>
    </citation>
    <scope>NUCLEOTIDE SEQUENCE [LARGE SCALE GENOMIC DNA]</scope>
    <source>
        <strain evidence="1">wild type</strain>
    </source>
</reference>
<reference evidence="1" key="4">
    <citation type="submission" date="2025-09" db="UniProtKB">
        <authorList>
            <consortium name="Ensembl"/>
        </authorList>
    </citation>
    <scope>IDENTIFICATION</scope>
</reference>
<proteinExistence type="predicted"/>
<dbReference type="InParanoid" id="H2Y394"/>
<dbReference type="Proteomes" id="UP000008144">
    <property type="component" value="Chromosome 11"/>
</dbReference>
<protein>
    <submittedName>
        <fullName evidence="1">Uncharacterized protein</fullName>
    </submittedName>
</protein>
<dbReference type="Ensembl" id="ENSCINT00000036110.1">
    <property type="protein sequence ID" value="ENSCINP00000036379.1"/>
    <property type="gene ID" value="ENSCING00000018318.1"/>
</dbReference>
<organism evidence="1 2">
    <name type="scientific">Ciona intestinalis</name>
    <name type="common">Transparent sea squirt</name>
    <name type="synonym">Ascidia intestinalis</name>
    <dbReference type="NCBI Taxonomy" id="7719"/>
    <lineage>
        <taxon>Eukaryota</taxon>
        <taxon>Metazoa</taxon>
        <taxon>Chordata</taxon>
        <taxon>Tunicata</taxon>
        <taxon>Ascidiacea</taxon>
        <taxon>Phlebobranchia</taxon>
        <taxon>Cionidae</taxon>
        <taxon>Ciona</taxon>
    </lineage>
</organism>
<dbReference type="EMBL" id="EAAA01000782">
    <property type="status" value="NOT_ANNOTATED_CDS"/>
    <property type="molecule type" value="Genomic_DNA"/>
</dbReference>
<reference evidence="1" key="3">
    <citation type="submission" date="2025-08" db="UniProtKB">
        <authorList>
            <consortium name="Ensembl"/>
        </authorList>
    </citation>
    <scope>IDENTIFICATION</scope>
</reference>
<evidence type="ECO:0000313" key="2">
    <source>
        <dbReference type="Proteomes" id="UP000008144"/>
    </source>
</evidence>
<evidence type="ECO:0000313" key="1">
    <source>
        <dbReference type="Ensembl" id="ENSCINP00000036379.1"/>
    </source>
</evidence>